<protein>
    <submittedName>
        <fullName evidence="2">Elongin A binding-protein 1 domain-containing protein</fullName>
    </submittedName>
</protein>
<organism evidence="1 2">
    <name type="scientific">Syphacia muris</name>
    <dbReference type="NCBI Taxonomy" id="451379"/>
    <lineage>
        <taxon>Eukaryota</taxon>
        <taxon>Metazoa</taxon>
        <taxon>Ecdysozoa</taxon>
        <taxon>Nematoda</taxon>
        <taxon>Chromadorea</taxon>
        <taxon>Rhabditida</taxon>
        <taxon>Spirurina</taxon>
        <taxon>Oxyuridomorpha</taxon>
        <taxon>Oxyuroidea</taxon>
        <taxon>Oxyuridae</taxon>
        <taxon>Syphacia</taxon>
    </lineage>
</organism>
<dbReference type="Proteomes" id="UP000046393">
    <property type="component" value="Unplaced"/>
</dbReference>
<evidence type="ECO:0000313" key="1">
    <source>
        <dbReference type="Proteomes" id="UP000046393"/>
    </source>
</evidence>
<dbReference type="STRING" id="451379.A0A0N5ARQ8"/>
<keyword evidence="1" id="KW-1185">Reference proteome</keyword>
<reference evidence="2" key="1">
    <citation type="submission" date="2017-02" db="UniProtKB">
        <authorList>
            <consortium name="WormBaseParasite"/>
        </authorList>
    </citation>
    <scope>IDENTIFICATION</scope>
</reference>
<accession>A0A0N5ARQ8</accession>
<dbReference type="AlphaFoldDB" id="A0A0N5ARQ8"/>
<sequence>MVSIVLYCRSQLKKKRCSGILSGAEKRRRVLEAGKRFVMKSVRGLSPARLAEKCNKRLIAQNKTEQTINDLETPKLTEAPAAVCGTCLQHHRRKSFFPDGVNPVERMSSEAREVPPEKPPRCFKERDLNVSKNEMPEPVEKRHGKSVRFAERVLQNRRQNMEYQVKEWTQLIESITDDQLMQLMQSIPKQSFTRIVRAATQVACGSCGTKRPLVASDLNSYEAVQDELSQDKVVIKGCSKIVMKGNAKSPYHLRSCKLTDN</sequence>
<evidence type="ECO:0000313" key="2">
    <source>
        <dbReference type="WBParaSite" id="SMUV_0000745101-mRNA-1"/>
    </source>
</evidence>
<proteinExistence type="predicted"/>
<name>A0A0N5ARQ8_9BILA</name>
<dbReference type="WBParaSite" id="SMUV_0000745101-mRNA-1">
    <property type="protein sequence ID" value="SMUV_0000745101-mRNA-1"/>
    <property type="gene ID" value="SMUV_0000745101"/>
</dbReference>